<dbReference type="CDD" id="cd09272">
    <property type="entry name" value="RNase_HI_RT_Ty1"/>
    <property type="match status" value="1"/>
</dbReference>
<dbReference type="PROSITE" id="PS50994">
    <property type="entry name" value="INTEGRASE"/>
    <property type="match status" value="1"/>
</dbReference>
<dbReference type="SUPFAM" id="SSF56672">
    <property type="entry name" value="DNA/RNA polymerases"/>
    <property type="match status" value="1"/>
</dbReference>
<feature type="domain" description="Integrase catalytic" evidence="6">
    <location>
        <begin position="670"/>
        <end position="842"/>
    </location>
</feature>
<keyword evidence="3" id="KW-0862">Zinc</keyword>
<dbReference type="InterPro" id="IPR012337">
    <property type="entry name" value="RNaseH-like_sf"/>
</dbReference>
<dbReference type="InterPro" id="IPR001878">
    <property type="entry name" value="Znf_CCHC"/>
</dbReference>
<accession>A0A438J7E3</accession>
<dbReference type="InterPro" id="IPR025724">
    <property type="entry name" value="GAG-pre-integrase_dom"/>
</dbReference>
<dbReference type="GO" id="GO:0008270">
    <property type="term" value="F:zinc ion binding"/>
    <property type="evidence" value="ECO:0007669"/>
    <property type="project" value="UniProtKB-KW"/>
</dbReference>
<keyword evidence="1" id="KW-0479">Metal-binding</keyword>
<feature type="compositionally biased region" description="Low complexity" evidence="4">
    <location>
        <begin position="484"/>
        <end position="493"/>
    </location>
</feature>
<evidence type="ECO:0000313" key="8">
    <source>
        <dbReference type="Proteomes" id="UP000288805"/>
    </source>
</evidence>
<dbReference type="Pfam" id="PF00665">
    <property type="entry name" value="rve"/>
    <property type="match status" value="1"/>
</dbReference>
<dbReference type="InterPro" id="IPR036397">
    <property type="entry name" value="RNaseH_sf"/>
</dbReference>
<protein>
    <submittedName>
        <fullName evidence="7">Retrovirus-related Pol polyprotein from transposon TNT 1-94</fullName>
    </submittedName>
</protein>
<dbReference type="Proteomes" id="UP000288805">
    <property type="component" value="Unassembled WGS sequence"/>
</dbReference>
<organism evidence="7 8">
    <name type="scientific">Vitis vinifera</name>
    <name type="common">Grape</name>
    <dbReference type="NCBI Taxonomy" id="29760"/>
    <lineage>
        <taxon>Eukaryota</taxon>
        <taxon>Viridiplantae</taxon>
        <taxon>Streptophyta</taxon>
        <taxon>Embryophyta</taxon>
        <taxon>Tracheophyta</taxon>
        <taxon>Spermatophyta</taxon>
        <taxon>Magnoliopsida</taxon>
        <taxon>eudicotyledons</taxon>
        <taxon>Gunneridae</taxon>
        <taxon>Pentapetalae</taxon>
        <taxon>rosids</taxon>
        <taxon>Vitales</taxon>
        <taxon>Vitaceae</taxon>
        <taxon>Viteae</taxon>
        <taxon>Vitis</taxon>
    </lineage>
</organism>
<feature type="region of interest" description="Disordered" evidence="4">
    <location>
        <begin position="475"/>
        <end position="498"/>
    </location>
</feature>
<evidence type="ECO:0000256" key="1">
    <source>
        <dbReference type="ARBA" id="ARBA00022723"/>
    </source>
</evidence>
<dbReference type="InterPro" id="IPR043502">
    <property type="entry name" value="DNA/RNA_pol_sf"/>
</dbReference>
<evidence type="ECO:0000259" key="6">
    <source>
        <dbReference type="PROSITE" id="PS50994"/>
    </source>
</evidence>
<proteinExistence type="predicted"/>
<sequence length="1522" mass="173817">MWFLLQQQEVKVMEDEDGSHGKATGGNAVSNSAWQHGRKQWWQDSKYRSSPTRLDTDRAKFDARGFEENFEFGDLLVVVRIGRTIFAEYTFSLHDMVQHFDHVLHHLTSAAIKEHVPPTTQHGGKRQHGLMEATVIKRTSDSVSGAILDALQAPYLALFSCHFWGCNQRHCSAIPAPIFRRIEVPFFGLQPAPFKRCSQRLEVTSEALLAGDAGSRWALVRLFLPLMQAASWLELHPTRMQSTWVAARTSLPVLKQSTGWQNNRILVLPSISDIRCEVPELRGDNFKIWKERILLQLGCMDIDYAIRKDEPHKIIDTSTPEEILLYERWEKSNRLSVMYIKTKISAGIRGSIEQHENVRELLKAIDEQFVTSDKALASTLIMKFTSLKLTGIRGVREHIMEIRDIVAQLKKLEVEMSESFLVHFILNTLPPQYGPFKISYNTHKDKWSINELMTMCVQEEGRLLMEQGESAMLVTQRKGKKGKSQASQKGKQQIPPKSDIKKDEKCFFCKKKGHVKKKCLKFQNWLEKKGNPTSFVCYESNMVNVNTNTWWIDSGSTIHISNSLQETSFSLIYKSECVGNGILSDGLYCIFLQNDTAHNSLHVQTGIKRCVVKEDSSTLWHRRLGHISIDRIKRLVNDGVLSTLDFTDFETCVDCIKGKQTNKSKRGATRSSTILEIIHTDICSLDMDSHGQKYFISFIDDFSRYMYLYILHNKNEALDAFKVFKAEVEKQYGKQIKIVRSDRGGEYYGRYLEDGQSPGPFVKFLQEHGIVAQYTMPGSPDQNGVAERRNRTLLDMVRSMLSSSKLPKFLWTEALKTTVYILNRVPTKAVPKTPFELLKGWKPSLRHMRVWGCSSEVRIYNPQEKKLDPRTISGYFIGYAEKSKGYRFYCPSHNTRIVESRNVKFLEYDLVSGSDQFRNIVSDIDHTESQPSHSSDRLFIVHNTPQEFPDTSGQQVEPHTSLEDIGATLRRSTRTKRSAIPNDYVVYLQECDYNIGAENDPESFSQAMSCKESELWYNAMKDEMSSMKCNDVWDLVDLPNGVKTIGCKWVFKTKKDSLGNIERYKARLVAKGFTQKEGIDYTETFSPVSKKDSLRIILALVAHFDLELQQMDVKTAFLNGELEEEVYMKQPEGFPSSDGEQLVSKLKKSIYGLKQASRQWYLKFHNIISSFGFVENVMDQCIYLKVSGSKVCFLVLYVDDILLATNDKGLLHEVKQFLSKNFDMKDMGEASYVIGIKIHRDRFKGILGLSQETYINKVLERFRMKNCSPSVSPIVKGDRFNLDQCPKNDLEREQMKNIPYASAVGSLMYAQVCTRPDIAFVVGMLGRYQSNPGIDHWKAAKKVMRYLQGTKDYKLMYRRTSNLEVVGYSDSDFAGCVDSRKSTSGYIFILAGGAISWRSVKQTMTATSTMEAEFISCFEATSHGVWLKSFISGLRVMDSISRPLSIYCDNSAAVFMAKNNKSGSRSKHIDIKYLAIRERVKEKKVVIEHISTKLMITDPLTKGMPPLKFKDHVVNMGLSSLM</sequence>
<dbReference type="PANTHER" id="PTHR42648:SF28">
    <property type="entry name" value="TRANSPOSON-ENCODED PROTEIN WITH RIBONUCLEASE H-LIKE AND RETROVIRUS ZINC FINGER-LIKE DOMAINS"/>
    <property type="match status" value="1"/>
</dbReference>
<dbReference type="SUPFAM" id="SSF57756">
    <property type="entry name" value="Retrovirus zinc finger-like domains"/>
    <property type="match status" value="1"/>
</dbReference>
<evidence type="ECO:0000313" key="7">
    <source>
        <dbReference type="EMBL" id="RVX04874.1"/>
    </source>
</evidence>
<comment type="caution">
    <text evidence="7">The sequence shown here is derived from an EMBL/GenBank/DDBJ whole genome shotgun (WGS) entry which is preliminary data.</text>
</comment>
<keyword evidence="3" id="KW-0863">Zinc-finger</keyword>
<dbReference type="SUPFAM" id="SSF53098">
    <property type="entry name" value="Ribonuclease H-like"/>
    <property type="match status" value="1"/>
</dbReference>
<keyword evidence="2" id="KW-0378">Hydrolase</keyword>
<evidence type="ECO:0000259" key="5">
    <source>
        <dbReference type="PROSITE" id="PS50158"/>
    </source>
</evidence>
<dbReference type="GO" id="GO:0003676">
    <property type="term" value="F:nucleic acid binding"/>
    <property type="evidence" value="ECO:0007669"/>
    <property type="project" value="InterPro"/>
</dbReference>
<evidence type="ECO:0000256" key="4">
    <source>
        <dbReference type="SAM" id="MobiDB-lite"/>
    </source>
</evidence>
<dbReference type="InterPro" id="IPR057670">
    <property type="entry name" value="SH3_retrovirus"/>
</dbReference>
<dbReference type="GO" id="GO:0015074">
    <property type="term" value="P:DNA integration"/>
    <property type="evidence" value="ECO:0007669"/>
    <property type="project" value="InterPro"/>
</dbReference>
<dbReference type="PANTHER" id="PTHR42648">
    <property type="entry name" value="TRANSPOSASE, PUTATIVE-RELATED"/>
    <property type="match status" value="1"/>
</dbReference>
<dbReference type="Pfam" id="PF14223">
    <property type="entry name" value="Retrotran_gag_2"/>
    <property type="match status" value="1"/>
</dbReference>
<name>A0A438J7E3_VITVI</name>
<dbReference type="Pfam" id="PF07727">
    <property type="entry name" value="RVT_2"/>
    <property type="match status" value="1"/>
</dbReference>
<evidence type="ECO:0000256" key="3">
    <source>
        <dbReference type="PROSITE-ProRule" id="PRU00047"/>
    </source>
</evidence>
<dbReference type="InterPro" id="IPR013103">
    <property type="entry name" value="RVT_2"/>
</dbReference>
<dbReference type="Pfam" id="PF25597">
    <property type="entry name" value="SH3_retrovirus"/>
    <property type="match status" value="1"/>
</dbReference>
<feature type="domain" description="CCHC-type" evidence="5">
    <location>
        <begin position="505"/>
        <end position="519"/>
    </location>
</feature>
<gene>
    <name evidence="7" type="primary">POLX_2147</name>
    <name evidence="7" type="ORF">CK203_019263</name>
</gene>
<dbReference type="GO" id="GO:0016787">
    <property type="term" value="F:hydrolase activity"/>
    <property type="evidence" value="ECO:0007669"/>
    <property type="project" value="UniProtKB-KW"/>
</dbReference>
<dbReference type="InterPro" id="IPR036875">
    <property type="entry name" value="Znf_CCHC_sf"/>
</dbReference>
<dbReference type="InterPro" id="IPR039537">
    <property type="entry name" value="Retrotran_Ty1/copia-like"/>
</dbReference>
<reference evidence="7 8" key="1">
    <citation type="journal article" date="2018" name="PLoS Genet.">
        <title>Population sequencing reveals clonal diversity and ancestral inbreeding in the grapevine cultivar Chardonnay.</title>
        <authorList>
            <person name="Roach M.J."/>
            <person name="Johnson D.L."/>
            <person name="Bohlmann J."/>
            <person name="van Vuuren H.J."/>
            <person name="Jones S.J."/>
            <person name="Pretorius I.S."/>
            <person name="Schmidt S.A."/>
            <person name="Borneman A.R."/>
        </authorList>
    </citation>
    <scope>NUCLEOTIDE SEQUENCE [LARGE SCALE GENOMIC DNA]</scope>
    <source>
        <strain evidence="8">cv. Chardonnay</strain>
        <tissue evidence="7">Leaf</tissue>
    </source>
</reference>
<dbReference type="EMBL" id="QGNW01000058">
    <property type="protein sequence ID" value="RVX04874.1"/>
    <property type="molecule type" value="Genomic_DNA"/>
</dbReference>
<evidence type="ECO:0000256" key="2">
    <source>
        <dbReference type="ARBA" id="ARBA00022801"/>
    </source>
</evidence>
<dbReference type="PROSITE" id="PS50158">
    <property type="entry name" value="ZF_CCHC"/>
    <property type="match status" value="1"/>
</dbReference>
<dbReference type="Gene3D" id="3.30.420.10">
    <property type="entry name" value="Ribonuclease H-like superfamily/Ribonuclease H"/>
    <property type="match status" value="1"/>
</dbReference>
<dbReference type="Pfam" id="PF13976">
    <property type="entry name" value="gag_pre-integrs"/>
    <property type="match status" value="1"/>
</dbReference>
<dbReference type="InterPro" id="IPR001584">
    <property type="entry name" value="Integrase_cat-core"/>
</dbReference>